<protein>
    <submittedName>
        <fullName evidence="1">HAD family hydrolase</fullName>
    </submittedName>
</protein>
<dbReference type="InterPro" id="IPR006439">
    <property type="entry name" value="HAD-SF_hydro_IA"/>
</dbReference>
<dbReference type="SUPFAM" id="SSF56784">
    <property type="entry name" value="HAD-like"/>
    <property type="match status" value="1"/>
</dbReference>
<dbReference type="GO" id="GO:0016787">
    <property type="term" value="F:hydrolase activity"/>
    <property type="evidence" value="ECO:0007669"/>
    <property type="project" value="UniProtKB-KW"/>
</dbReference>
<dbReference type="InterPro" id="IPR036412">
    <property type="entry name" value="HAD-like_sf"/>
</dbReference>
<dbReference type="Gene3D" id="3.40.50.1000">
    <property type="entry name" value="HAD superfamily/HAD-like"/>
    <property type="match status" value="1"/>
</dbReference>
<evidence type="ECO:0000313" key="2">
    <source>
        <dbReference type="Proteomes" id="UP001153404"/>
    </source>
</evidence>
<comment type="caution">
    <text evidence="1">The sequence shown here is derived from an EMBL/GenBank/DDBJ whole genome shotgun (WGS) entry which is preliminary data.</text>
</comment>
<accession>A0A9X4QWM2</accession>
<organism evidence="1 2">
    <name type="scientific">Cohnella rhizosphaerae</name>
    <dbReference type="NCBI Taxonomy" id="1457232"/>
    <lineage>
        <taxon>Bacteria</taxon>
        <taxon>Bacillati</taxon>
        <taxon>Bacillota</taxon>
        <taxon>Bacilli</taxon>
        <taxon>Bacillales</taxon>
        <taxon>Paenibacillaceae</taxon>
        <taxon>Cohnella</taxon>
    </lineage>
</organism>
<name>A0A9X4QWM2_9BACL</name>
<evidence type="ECO:0000313" key="1">
    <source>
        <dbReference type="EMBL" id="MDG0812502.1"/>
    </source>
</evidence>
<dbReference type="Proteomes" id="UP001153404">
    <property type="component" value="Unassembled WGS sequence"/>
</dbReference>
<gene>
    <name evidence="1" type="ORF">OMP40_26580</name>
</gene>
<dbReference type="NCBIfam" id="TIGR01549">
    <property type="entry name" value="HAD-SF-IA-v1"/>
    <property type="match status" value="1"/>
</dbReference>
<keyword evidence="2" id="KW-1185">Reference proteome</keyword>
<keyword evidence="1" id="KW-0378">Hydrolase</keyword>
<dbReference type="AlphaFoldDB" id="A0A9X4QWM2"/>
<dbReference type="RefSeq" id="WP_277535847.1">
    <property type="nucleotide sequence ID" value="NZ_JAPDIA010000008.1"/>
</dbReference>
<sequence>MTGCFPVIDAADARARLISEIRPLPALERLAGWRDRASLNILSNHRTEWIAPVLERLYPLADHVLVSAEAGCRKPEPEIYGLMDAKLRGFADVLYVDDAKSNLPQGAALGWKTLLADEDGAWIAQAERWLDAEHVI</sequence>
<dbReference type="EMBL" id="JAPDIA010000008">
    <property type="protein sequence ID" value="MDG0812502.1"/>
    <property type="molecule type" value="Genomic_DNA"/>
</dbReference>
<proteinExistence type="predicted"/>
<reference evidence="1" key="1">
    <citation type="submission" date="2022-10" db="EMBL/GenBank/DDBJ databases">
        <title>Comparative genomic analysis of Cohnella hashimotonis sp. nov., isolated from the International Space Station.</title>
        <authorList>
            <person name="Simpson A."/>
            <person name="Venkateswaran K."/>
        </authorList>
    </citation>
    <scope>NUCLEOTIDE SEQUENCE</scope>
    <source>
        <strain evidence="1">DSM 28161</strain>
    </source>
</reference>
<dbReference type="InterPro" id="IPR023214">
    <property type="entry name" value="HAD_sf"/>
</dbReference>